<organism evidence="2 3">
    <name type="scientific">Bodo saltans</name>
    <name type="common">Flagellated protozoan</name>
    <dbReference type="NCBI Taxonomy" id="75058"/>
    <lineage>
        <taxon>Eukaryota</taxon>
        <taxon>Discoba</taxon>
        <taxon>Euglenozoa</taxon>
        <taxon>Kinetoplastea</taxon>
        <taxon>Metakinetoplastina</taxon>
        <taxon>Eubodonida</taxon>
        <taxon>Bodonidae</taxon>
        <taxon>Bodo</taxon>
    </lineage>
</organism>
<dbReference type="EMBL" id="CYKH01001965">
    <property type="protein sequence ID" value="CUG91749.1"/>
    <property type="molecule type" value="Genomic_DNA"/>
</dbReference>
<feature type="transmembrane region" description="Helical" evidence="1">
    <location>
        <begin position="104"/>
        <end position="125"/>
    </location>
</feature>
<accession>A0A0S4JMW4</accession>
<dbReference type="VEuPathDB" id="TriTrypDB:BSAL_33875"/>
<evidence type="ECO:0000313" key="3">
    <source>
        <dbReference type="Proteomes" id="UP000051952"/>
    </source>
</evidence>
<evidence type="ECO:0000256" key="1">
    <source>
        <dbReference type="SAM" id="Phobius"/>
    </source>
</evidence>
<proteinExistence type="predicted"/>
<keyword evidence="1" id="KW-1133">Transmembrane helix</keyword>
<sequence>MADAWTAHHVDPISSAASDDANLLDTVPWNGASFLSQIRIAHVRYIEKQVTGLSSFYIEVGVALVLGLILGFSQSNNEVVGYFVYPFARVSSTPLTALMPQMHMYAFMSLGLATGTAGVNVFVIGRKFCVVRVGSCSWLLGVKFRCDWFLCGAILAFVALALCSDAAAAPHVCLHGTWSCNGNCRCQCVRVGQGHVPSRHFKRQQQTCSLHWNSLCVVVPPSDCGTCFYNTIPSCRAFVCTSALVHCSFLSCWVEHVRDWRLNCVADNTTECTTSKLRCCSCLRLP</sequence>
<keyword evidence="1 2" id="KW-0812">Transmembrane</keyword>
<keyword evidence="1" id="KW-0472">Membrane</keyword>
<gene>
    <name evidence="2" type="ORF">BSAL_33875</name>
</gene>
<keyword evidence="3" id="KW-1185">Reference proteome</keyword>
<protein>
    <submittedName>
        <fullName evidence="2">Transmembrane protein, putative</fullName>
    </submittedName>
</protein>
<dbReference type="AlphaFoldDB" id="A0A0S4JMW4"/>
<dbReference type="Proteomes" id="UP000051952">
    <property type="component" value="Unassembled WGS sequence"/>
</dbReference>
<name>A0A0S4JMW4_BODSA</name>
<reference evidence="3" key="1">
    <citation type="submission" date="2015-09" db="EMBL/GenBank/DDBJ databases">
        <authorList>
            <consortium name="Pathogen Informatics"/>
        </authorList>
    </citation>
    <scope>NUCLEOTIDE SEQUENCE [LARGE SCALE GENOMIC DNA]</scope>
    <source>
        <strain evidence="3">Lake Konstanz</strain>
    </source>
</reference>
<feature type="transmembrane region" description="Helical" evidence="1">
    <location>
        <begin position="146"/>
        <end position="162"/>
    </location>
</feature>
<feature type="transmembrane region" description="Helical" evidence="1">
    <location>
        <begin position="56"/>
        <end position="73"/>
    </location>
</feature>
<evidence type="ECO:0000313" key="2">
    <source>
        <dbReference type="EMBL" id="CUG91749.1"/>
    </source>
</evidence>